<comment type="caution">
    <text evidence="2">The sequence shown here is derived from an EMBL/GenBank/DDBJ whole genome shotgun (WGS) entry which is preliminary data.</text>
</comment>
<reference evidence="2 3" key="1">
    <citation type="journal article" date="2018" name="Genome Announc.">
        <title>Ignatzschineria cameli sp. nov., isolated from necrotic foot tissue of dromedaries (Camelus dromedarius) and associated maggots (Wohlfahrtia species) in Dubai.</title>
        <authorList>
            <person name="Tsang C.C."/>
            <person name="Tang J.Y."/>
            <person name="Fong J.Y."/>
            <person name="Kinne J."/>
            <person name="Lee H.H."/>
            <person name="Joseph M."/>
            <person name="Jose S."/>
            <person name="Schuster R.K."/>
            <person name="Tang Y."/>
            <person name="Sivakumar S."/>
            <person name="Chen J.H."/>
            <person name="Teng J.L."/>
            <person name="Lau S.K."/>
            <person name="Wernery U."/>
            <person name="Woo P.C."/>
        </authorList>
    </citation>
    <scope>NUCLEOTIDE SEQUENCE [LARGE SCALE GENOMIC DNA]</scope>
    <source>
        <strain evidence="2 3">KCTC 22643</strain>
    </source>
</reference>
<name>A0A2U2AM90_9GAMM</name>
<keyword evidence="1" id="KW-0812">Transmembrane</keyword>
<protein>
    <submittedName>
        <fullName evidence="2">Uncharacterized protein</fullName>
    </submittedName>
</protein>
<keyword evidence="1" id="KW-0472">Membrane</keyword>
<dbReference type="AlphaFoldDB" id="A0A2U2AM90"/>
<accession>A0A2U2AM90</accession>
<evidence type="ECO:0000313" key="2">
    <source>
        <dbReference type="EMBL" id="PWD84343.1"/>
    </source>
</evidence>
<organism evidence="2 3">
    <name type="scientific">Ignatzschineria indica</name>
    <dbReference type="NCBI Taxonomy" id="472583"/>
    <lineage>
        <taxon>Bacteria</taxon>
        <taxon>Pseudomonadati</taxon>
        <taxon>Pseudomonadota</taxon>
        <taxon>Gammaproteobacteria</taxon>
        <taxon>Cardiobacteriales</taxon>
        <taxon>Ignatzschineriaceae</taxon>
        <taxon>Ignatzschineria</taxon>
    </lineage>
</organism>
<feature type="transmembrane region" description="Helical" evidence="1">
    <location>
        <begin position="28"/>
        <end position="57"/>
    </location>
</feature>
<sequence>MVILLLLLVLLAYYVAYLLIMPATIWGLVTVGAIGTGLLLLLFLLVRLIFITIEWFLDQRRMKREIRIEAEAERGRGGEE</sequence>
<evidence type="ECO:0000256" key="1">
    <source>
        <dbReference type="SAM" id="Phobius"/>
    </source>
</evidence>
<dbReference type="EMBL" id="QEWR01000002">
    <property type="protein sequence ID" value="PWD84343.1"/>
    <property type="molecule type" value="Genomic_DNA"/>
</dbReference>
<gene>
    <name evidence="2" type="ORF">DC082_02020</name>
</gene>
<proteinExistence type="predicted"/>
<evidence type="ECO:0000313" key="3">
    <source>
        <dbReference type="Proteomes" id="UP000244948"/>
    </source>
</evidence>
<keyword evidence="1" id="KW-1133">Transmembrane helix</keyword>
<keyword evidence="3" id="KW-1185">Reference proteome</keyword>
<dbReference type="Proteomes" id="UP000244948">
    <property type="component" value="Unassembled WGS sequence"/>
</dbReference>